<dbReference type="Proteomes" id="UP001197236">
    <property type="component" value="Unassembled WGS sequence"/>
</dbReference>
<evidence type="ECO:0000256" key="1">
    <source>
        <dbReference type="SAM" id="Phobius"/>
    </source>
</evidence>
<reference evidence="2 3" key="1">
    <citation type="submission" date="2021-07" db="EMBL/GenBank/DDBJ databases">
        <title>A novel phosphonate cluster across the Pantoea species complex is important for pathogenicity in onion.</title>
        <authorList>
            <person name="Zhao M."/>
            <person name="Stice S."/>
            <person name="Shin G.Y."/>
            <person name="Coutinho T."/>
            <person name="Gitaitis R."/>
            <person name="Kvitko B."/>
            <person name="Dutta B."/>
        </authorList>
    </citation>
    <scope>NUCLEOTIDE SEQUENCE [LARGE SCALE GENOMIC DNA]</scope>
    <source>
        <strain evidence="2 3">BD 382</strain>
    </source>
</reference>
<dbReference type="EMBL" id="JAHVXZ010000004">
    <property type="protein sequence ID" value="MBW1257758.1"/>
    <property type="molecule type" value="Genomic_DNA"/>
</dbReference>
<keyword evidence="1" id="KW-1133">Transmembrane helix</keyword>
<dbReference type="GeneID" id="99735972"/>
<keyword evidence="1" id="KW-0472">Membrane</keyword>
<evidence type="ECO:0008006" key="4">
    <source>
        <dbReference type="Google" id="ProtNLM"/>
    </source>
</evidence>
<feature type="transmembrane region" description="Helical" evidence="1">
    <location>
        <begin position="6"/>
        <end position="24"/>
    </location>
</feature>
<evidence type="ECO:0000313" key="2">
    <source>
        <dbReference type="EMBL" id="MBW1257758.1"/>
    </source>
</evidence>
<organism evidence="2 3">
    <name type="scientific">Pantoea allii</name>
    <dbReference type="NCBI Taxonomy" id="574096"/>
    <lineage>
        <taxon>Bacteria</taxon>
        <taxon>Pseudomonadati</taxon>
        <taxon>Pseudomonadota</taxon>
        <taxon>Gammaproteobacteria</taxon>
        <taxon>Enterobacterales</taxon>
        <taxon>Erwiniaceae</taxon>
        <taxon>Pantoea</taxon>
    </lineage>
</organism>
<keyword evidence="3" id="KW-1185">Reference proteome</keyword>
<name>A0ABS6VEN3_9GAMM</name>
<keyword evidence="1" id="KW-0812">Transmembrane</keyword>
<comment type="caution">
    <text evidence="2">The sequence shown here is derived from an EMBL/GenBank/DDBJ whole genome shotgun (WGS) entry which is preliminary data.</text>
</comment>
<sequence length="120" mass="13180">MANLAMWSLIIATAIIVMIVIIGIRNSVLAARGNESTMQDGTETTALIINAVQHRNQNAEGRLSINLTVEFTAGTEKILTQKDVVVKIFNADEFKPGRQVTIRYRNDSPSKIVVLGNEIN</sequence>
<dbReference type="RefSeq" id="WP_218995370.1">
    <property type="nucleotide sequence ID" value="NZ_CP125958.1"/>
</dbReference>
<protein>
    <recommendedName>
        <fullName evidence="4">DUF3592 domain-containing protein</fullName>
    </recommendedName>
</protein>
<accession>A0ABS6VEN3</accession>
<gene>
    <name evidence="2" type="ORF">KYI95_11240</name>
</gene>
<proteinExistence type="predicted"/>
<evidence type="ECO:0000313" key="3">
    <source>
        <dbReference type="Proteomes" id="UP001197236"/>
    </source>
</evidence>